<sequence>MSGTTLKRMSAETEELKTIKETLSDLKRMVDAQSLTERASKMIHLSIPKIMIQRKPKSPTKENEEVQTEHHDTISTGICIQLTPPSPDKRRKVDIGGTMLDSMFSFRNSKVNEVNREDHQATIKMEIEDESKLFQESSTVSEVNTMKDSVDSEALRSNPLAHPVESRAIPPSNPDIPQKQSMEAVDTSALNATIDANLEKEACASVPDECKEAKQAVEEKIELENINKVDCPQDENKQQSIGGSNGNVISAESDQTESSEKVPQCEETAPNNELNSFQPDQVIGSAGCDQILPEQPLDNLPSKMEETKEDSVVNEAKEINGSTVIIETIEANETKETTETREIAEITESNETNETTETRNKASETNESNESNESVESNETAVTSETKEIIEIAETAETAETNESKETAETTETFETNGTTDTVDQTIETSDKANETNESNEPNIENKATEVTETIEMNEANETTETKIECEGEQNISIEPQSLTRENNSQSNQSNEESDKSVSNITLNALETTKSEFIECEPCATSVNSSSEIEITVTSNPKLNEPSSTTDNSSSTVNVTDSVHLEISQVFSQSPLKIEEENKPDMEIEEAEKDNVNSEKEETAKKEVESAMEIEEGHADSSSSIESNKMEEENRIEVEERDQQDDVNNNPMEKPSEIESISEVKSNDKIQSDIAHDSTCYLEPKQIDESVVESGVIDKKEVKCSDGEPISASPTVVLSAKDATKSPTKEILEPQREDEKTVDLKPEIDSPVQTKSNESTEIKETIDSSIQNEQNEPSDDITTIDSPIQSESKGPNHSLSIKSTEIKATTESPIPSQLIDSHPRNSQVSNQTALASSPQSSSDDCLPPMPTSPPANQQSITHFFPVTKNHSPISHRTTQKDHAPISQPTALNSSSADSPICSHPSPLPRSSSTSNKNDHLQSASPLPSNQSPSEPSSSPDAINSIPLSSPTQSKPSNSFPSAPFKPPRSIEPSSSHLPPTSLNSPSPIPPQLTSVKNLPLSLESKMNSILNQLDSQLSSCHQPYRPVSRQPTPPPLPPPSLPISRLVFVYISNRGCAVGLVPHFNLQDRIRLLISYILHTPSLLRHHPVLTSSMLPVPEFLSYMKEKQLPSIVIPILEIVVDGSSLLLLNDESIFKSVCFVRLTLAFY</sequence>
<gene>
    <name evidence="2" type="ORF">GSBLH_T00006911001</name>
</gene>
<feature type="compositionally biased region" description="Polar residues" evidence="1">
    <location>
        <begin position="767"/>
        <end position="843"/>
    </location>
</feature>
<evidence type="ECO:0000313" key="3">
    <source>
        <dbReference type="Proteomes" id="UP000008312"/>
    </source>
</evidence>
<evidence type="ECO:0000313" key="2">
    <source>
        <dbReference type="EMBL" id="CBK25342.2"/>
    </source>
</evidence>
<dbReference type="InParanoid" id="D8MBA3"/>
<accession>D8MBA3</accession>
<keyword evidence="3" id="KW-1185">Reference proteome</keyword>
<feature type="compositionally biased region" description="Polar residues" evidence="1">
    <location>
        <begin position="238"/>
        <end position="253"/>
    </location>
</feature>
<dbReference type="EMBL" id="FN668691">
    <property type="protein sequence ID" value="CBK25342.2"/>
    <property type="molecule type" value="Genomic_DNA"/>
</dbReference>
<feature type="compositionally biased region" description="Basic and acidic residues" evidence="1">
    <location>
        <begin position="59"/>
        <end position="73"/>
    </location>
</feature>
<feature type="compositionally biased region" description="Basic and acidic residues" evidence="1">
    <location>
        <begin position="722"/>
        <end position="748"/>
    </location>
</feature>
<feature type="compositionally biased region" description="Polar residues" evidence="1">
    <location>
        <begin position="908"/>
        <end position="923"/>
    </location>
</feature>
<feature type="compositionally biased region" description="Polar residues" evidence="1">
    <location>
        <begin position="474"/>
        <end position="485"/>
    </location>
</feature>
<feature type="compositionally biased region" description="Basic and acidic residues" evidence="1">
    <location>
        <begin position="334"/>
        <end position="344"/>
    </location>
</feature>
<feature type="compositionally biased region" description="Basic and acidic residues" evidence="1">
    <location>
        <begin position="628"/>
        <end position="638"/>
    </location>
</feature>
<feature type="compositionally biased region" description="Low complexity" evidence="1">
    <location>
        <begin position="547"/>
        <end position="557"/>
    </location>
</feature>
<feature type="region of interest" description="Disordered" evidence="1">
    <location>
        <begin position="334"/>
        <end position="503"/>
    </location>
</feature>
<feature type="compositionally biased region" description="Polar residues" evidence="1">
    <location>
        <begin position="269"/>
        <end position="279"/>
    </location>
</feature>
<feature type="compositionally biased region" description="Low complexity" evidence="1">
    <location>
        <begin position="924"/>
        <end position="939"/>
    </location>
</feature>
<organism evidence="2">
    <name type="scientific">Blastocystis hominis</name>
    <dbReference type="NCBI Taxonomy" id="12968"/>
    <lineage>
        <taxon>Eukaryota</taxon>
        <taxon>Sar</taxon>
        <taxon>Stramenopiles</taxon>
        <taxon>Bigyra</taxon>
        <taxon>Opalozoa</taxon>
        <taxon>Opalinata</taxon>
        <taxon>Blastocystidae</taxon>
        <taxon>Blastocystis</taxon>
    </lineage>
</organism>
<dbReference type="AlphaFoldDB" id="D8MBA3"/>
<feature type="compositionally biased region" description="Basic and acidic residues" evidence="1">
    <location>
        <begin position="303"/>
        <end position="312"/>
    </location>
</feature>
<feature type="region of interest" description="Disordered" evidence="1">
    <location>
        <begin position="54"/>
        <end position="73"/>
    </location>
</feature>
<feature type="region of interest" description="Disordered" evidence="1">
    <location>
        <begin position="705"/>
        <end position="994"/>
    </location>
</feature>
<feature type="region of interest" description="Disordered" evidence="1">
    <location>
        <begin position="228"/>
        <end position="312"/>
    </location>
</feature>
<feature type="compositionally biased region" description="Low complexity" evidence="1">
    <location>
        <begin position="365"/>
        <end position="384"/>
    </location>
</feature>
<feature type="compositionally biased region" description="Polar residues" evidence="1">
    <location>
        <begin position="945"/>
        <end position="960"/>
    </location>
</feature>
<protein>
    <submittedName>
        <fullName evidence="2">Uncharacterized protein</fullName>
    </submittedName>
</protein>
<feature type="compositionally biased region" description="Low complexity" evidence="1">
    <location>
        <begin position="410"/>
        <end position="420"/>
    </location>
</feature>
<feature type="compositionally biased region" description="Low complexity" evidence="1">
    <location>
        <begin position="392"/>
        <end position="401"/>
    </location>
</feature>
<evidence type="ECO:0000256" key="1">
    <source>
        <dbReference type="SAM" id="MobiDB-lite"/>
    </source>
</evidence>
<dbReference type="GeneID" id="24923035"/>
<reference evidence="2" key="1">
    <citation type="submission" date="2010-02" db="EMBL/GenBank/DDBJ databases">
        <title>Sequencing and annotation of the Blastocystis hominis genome.</title>
        <authorList>
            <person name="Wincker P."/>
        </authorList>
    </citation>
    <scope>NUCLEOTIDE SEQUENCE</scope>
    <source>
        <strain evidence="2">Singapore isolate B</strain>
    </source>
</reference>
<name>D8MBA3_BLAHO</name>
<feature type="region of interest" description="Disordered" evidence="1">
    <location>
        <begin position="538"/>
        <end position="557"/>
    </location>
</feature>
<feature type="compositionally biased region" description="Low complexity" evidence="1">
    <location>
        <begin position="346"/>
        <end position="355"/>
    </location>
</feature>
<dbReference type="OrthoDB" id="10620981at2759"/>
<feature type="compositionally biased region" description="Basic and acidic residues" evidence="1">
    <location>
        <begin position="577"/>
        <end position="586"/>
    </location>
</feature>
<proteinExistence type="predicted"/>
<dbReference type="Proteomes" id="UP000008312">
    <property type="component" value="Unassembled WGS sequence"/>
</dbReference>
<feature type="compositionally biased region" description="Polar residues" evidence="1">
    <location>
        <begin position="971"/>
        <end position="994"/>
    </location>
</feature>
<feature type="region of interest" description="Disordered" evidence="1">
    <location>
        <begin position="574"/>
        <end position="671"/>
    </location>
</feature>
<dbReference type="OMA" id="NNESAHN"/>
<dbReference type="RefSeq" id="XP_012899390.1">
    <property type="nucleotide sequence ID" value="XM_013043936.1"/>
</dbReference>
<feature type="compositionally biased region" description="Low complexity" evidence="1">
    <location>
        <begin position="486"/>
        <end position="495"/>
    </location>
</feature>
<feature type="compositionally biased region" description="Basic and acidic residues" evidence="1">
    <location>
        <begin position="593"/>
        <end position="619"/>
    </location>
</feature>
<feature type="compositionally biased region" description="Polar residues" evidence="1">
    <location>
        <begin position="886"/>
        <end position="897"/>
    </location>
</feature>